<reference evidence="1" key="1">
    <citation type="submission" date="2022-10" db="EMBL/GenBank/DDBJ databases">
        <title>Culturing micro-colonial fungi from biological soil crusts in the Mojave desert and describing Neophaeococcomyces mojavensis, and introducing the new genera and species Taxawa tesnikishii.</title>
        <authorList>
            <person name="Kurbessoian T."/>
            <person name="Stajich J.E."/>
        </authorList>
    </citation>
    <scope>NUCLEOTIDE SEQUENCE</scope>
    <source>
        <strain evidence="1">TK_35</strain>
    </source>
</reference>
<evidence type="ECO:0000313" key="1">
    <source>
        <dbReference type="EMBL" id="KAJ9631583.1"/>
    </source>
</evidence>
<protein>
    <submittedName>
        <fullName evidence="1">Uncharacterized protein</fullName>
    </submittedName>
</protein>
<dbReference type="AlphaFoldDB" id="A0AA38Y0W6"/>
<accession>A0AA38Y0W6</accession>
<sequence>MVTDVTAICAIAHVPLRSGHPPALVPGRTASGDGMPRPPVTPAVPTTRHLGGCMKFAPVVLSSLLFVAASAFAQAPVDCPSLPASSGLQWQQQAQSGFLVCRAATSDGREVLSLMLSQRDPGIPLTRSLRQEKGSFAGESMYWYQPDLGGQQPPGYAERRISVVKLDKGRYAQIALYPDSFQELGTLQQLAQGMNLTPSAVADGR</sequence>
<dbReference type="EMBL" id="JAPDRN010000056">
    <property type="protein sequence ID" value="KAJ9631583.1"/>
    <property type="molecule type" value="Genomic_DNA"/>
</dbReference>
<proteinExistence type="predicted"/>
<comment type="caution">
    <text evidence="1">The sequence shown here is derived from an EMBL/GenBank/DDBJ whole genome shotgun (WGS) entry which is preliminary data.</text>
</comment>
<gene>
    <name evidence="1" type="ORF">H2204_008029</name>
</gene>
<organism evidence="1">
    <name type="scientific">Knufia peltigerae</name>
    <dbReference type="NCBI Taxonomy" id="1002370"/>
    <lineage>
        <taxon>Eukaryota</taxon>
        <taxon>Fungi</taxon>
        <taxon>Dikarya</taxon>
        <taxon>Ascomycota</taxon>
        <taxon>Pezizomycotina</taxon>
        <taxon>Eurotiomycetes</taxon>
        <taxon>Chaetothyriomycetidae</taxon>
        <taxon>Chaetothyriales</taxon>
        <taxon>Trichomeriaceae</taxon>
        <taxon>Knufia</taxon>
    </lineage>
</organism>
<name>A0AA38Y0W6_9EURO</name>